<dbReference type="EMBL" id="JAGFBR010000010">
    <property type="protein sequence ID" value="KAH0460569.1"/>
    <property type="molecule type" value="Genomic_DNA"/>
</dbReference>
<proteinExistence type="predicted"/>
<evidence type="ECO:0000313" key="2">
    <source>
        <dbReference type="Proteomes" id="UP000775213"/>
    </source>
</evidence>
<sequence length="213" mass="24833">MLMNVKRRTVIVYVKAKELPPREPTMTSTMNFIFDDIGPSTQVYRPILMSIAQRVSTSDFSMAMEADFRGSKFIYSYITPILRHQFNIKPREIIARMESKFDIKVSYIKAWDARRKTIQAIFGSYENSSAQNAHKVEIRSIDICTYSCNKPQLYHCHDPVLTYFPYFYLFQASPLIAATHLHMAHEWPVQCPAWYMFFVPLAWIPSVTYSSSV</sequence>
<organism evidence="1 2">
    <name type="scientific">Dendrobium chrysotoxum</name>
    <name type="common">Orchid</name>
    <dbReference type="NCBI Taxonomy" id="161865"/>
    <lineage>
        <taxon>Eukaryota</taxon>
        <taxon>Viridiplantae</taxon>
        <taxon>Streptophyta</taxon>
        <taxon>Embryophyta</taxon>
        <taxon>Tracheophyta</taxon>
        <taxon>Spermatophyta</taxon>
        <taxon>Magnoliopsida</taxon>
        <taxon>Liliopsida</taxon>
        <taxon>Asparagales</taxon>
        <taxon>Orchidaceae</taxon>
        <taxon>Epidendroideae</taxon>
        <taxon>Malaxideae</taxon>
        <taxon>Dendrobiinae</taxon>
        <taxon>Dendrobium</taxon>
    </lineage>
</organism>
<dbReference type="Proteomes" id="UP000775213">
    <property type="component" value="Unassembled WGS sequence"/>
</dbReference>
<dbReference type="AlphaFoldDB" id="A0AAV7GXP5"/>
<name>A0AAV7GXP5_DENCH</name>
<protein>
    <submittedName>
        <fullName evidence="1">Uncharacterized protein</fullName>
    </submittedName>
</protein>
<keyword evidence="2" id="KW-1185">Reference proteome</keyword>
<evidence type="ECO:0000313" key="1">
    <source>
        <dbReference type="EMBL" id="KAH0460569.1"/>
    </source>
</evidence>
<accession>A0AAV7GXP5</accession>
<gene>
    <name evidence="1" type="ORF">IEQ34_011232</name>
</gene>
<comment type="caution">
    <text evidence="1">The sequence shown here is derived from an EMBL/GenBank/DDBJ whole genome shotgun (WGS) entry which is preliminary data.</text>
</comment>
<reference evidence="1 2" key="1">
    <citation type="journal article" date="2021" name="Hortic Res">
        <title>Chromosome-scale assembly of the Dendrobium chrysotoxum genome enhances the understanding of orchid evolution.</title>
        <authorList>
            <person name="Zhang Y."/>
            <person name="Zhang G.Q."/>
            <person name="Zhang D."/>
            <person name="Liu X.D."/>
            <person name="Xu X.Y."/>
            <person name="Sun W.H."/>
            <person name="Yu X."/>
            <person name="Zhu X."/>
            <person name="Wang Z.W."/>
            <person name="Zhao X."/>
            <person name="Zhong W.Y."/>
            <person name="Chen H."/>
            <person name="Yin W.L."/>
            <person name="Huang T."/>
            <person name="Niu S.C."/>
            <person name="Liu Z.J."/>
        </authorList>
    </citation>
    <scope>NUCLEOTIDE SEQUENCE [LARGE SCALE GENOMIC DNA]</scope>
    <source>
        <strain evidence="1">Lindl</strain>
    </source>
</reference>